<dbReference type="Gene3D" id="1.20.1250.20">
    <property type="entry name" value="MFS general substrate transporter like domains"/>
    <property type="match status" value="1"/>
</dbReference>
<proteinExistence type="predicted"/>
<dbReference type="Pfam" id="PF05977">
    <property type="entry name" value="MFS_3"/>
    <property type="match status" value="1"/>
</dbReference>
<sequence>MILRKYKDFGHLFLGRLISNCGDSIYTIVLSWYVLEMTNSAWYVGLLNFLIFIPNTFSFVFGKKIDSHPKKFLLVLLEWAQLLAVLGIIMGMCLKDINANLSLAIIFTCVFIASTVGLNTYTVQDALVPKIVTSKDLAKAEMYMSIAYNGTEYVFTAISGFLLSVISYIPLLFIDVFTFLGSIILFRKIRFKEKIEKSVEETDFLSGLRFILKNKVVFSITLGVAILNFLFGGFNVYQLLIAKEVGNSAFYGLLVSACAVGTLLGTTFVANFLLQKLSYGKAFWLATIIFGIGIRSTALAQNRFVILLIWFMSCLFLGVTHVAQKPILQTEIPNEHLGKVFSAFYTITIPTLAIGSLFFGFIAVFLSWRIFVVLFAGALLLVALLYYSNKKLRNYSI</sequence>
<name>A0A1G9KJI5_STREI</name>
<evidence type="ECO:0000313" key="10">
    <source>
        <dbReference type="Proteomes" id="UP000183162"/>
    </source>
</evidence>
<dbReference type="RefSeq" id="WP_074566702.1">
    <property type="nucleotide sequence ID" value="NZ_FNGX01000002.1"/>
</dbReference>
<dbReference type="GO" id="GO:0005886">
    <property type="term" value="C:plasma membrane"/>
    <property type="evidence" value="ECO:0007669"/>
    <property type="project" value="UniProtKB-SubCell"/>
</dbReference>
<gene>
    <name evidence="9" type="ORF">SAMN05216400_0860</name>
</gene>
<evidence type="ECO:0000259" key="8">
    <source>
        <dbReference type="PROSITE" id="PS50850"/>
    </source>
</evidence>
<dbReference type="Proteomes" id="UP000183162">
    <property type="component" value="Unassembled WGS sequence"/>
</dbReference>
<feature type="transmembrane region" description="Helical" evidence="7">
    <location>
        <begin position="249"/>
        <end position="270"/>
    </location>
</feature>
<keyword evidence="6 7" id="KW-0472">Membrane</keyword>
<reference evidence="9 10" key="1">
    <citation type="submission" date="2016-10" db="EMBL/GenBank/DDBJ databases">
        <authorList>
            <person name="de Groot N.N."/>
        </authorList>
    </citation>
    <scope>NUCLEOTIDE SEQUENCE [LARGE SCALE GENOMIC DNA]</scope>
    <source>
        <strain evidence="9 10">Sb09</strain>
    </source>
</reference>
<dbReference type="AlphaFoldDB" id="A0A1G9KJI5"/>
<evidence type="ECO:0000256" key="3">
    <source>
        <dbReference type="ARBA" id="ARBA00022475"/>
    </source>
</evidence>
<feature type="transmembrane region" description="Helical" evidence="7">
    <location>
        <begin position="304"/>
        <end position="323"/>
    </location>
</feature>
<comment type="subcellular location">
    <subcellularLocation>
        <location evidence="1">Cell membrane</location>
        <topology evidence="1">Multi-pass membrane protein</topology>
    </subcellularLocation>
</comment>
<dbReference type="PROSITE" id="PS50850">
    <property type="entry name" value="MFS"/>
    <property type="match status" value="1"/>
</dbReference>
<evidence type="ECO:0000256" key="2">
    <source>
        <dbReference type="ARBA" id="ARBA00022448"/>
    </source>
</evidence>
<feature type="transmembrane region" description="Helical" evidence="7">
    <location>
        <begin position="73"/>
        <end position="94"/>
    </location>
</feature>
<evidence type="ECO:0000256" key="6">
    <source>
        <dbReference type="ARBA" id="ARBA00023136"/>
    </source>
</evidence>
<dbReference type="OrthoDB" id="2287060at2"/>
<feature type="domain" description="Major facilitator superfamily (MFS) profile" evidence="8">
    <location>
        <begin position="216"/>
        <end position="397"/>
    </location>
</feature>
<feature type="transmembrane region" description="Helical" evidence="7">
    <location>
        <begin position="168"/>
        <end position="186"/>
    </location>
</feature>
<keyword evidence="2" id="KW-0813">Transport</keyword>
<feature type="transmembrane region" description="Helical" evidence="7">
    <location>
        <begin position="368"/>
        <end position="387"/>
    </location>
</feature>
<organism evidence="9 10">
    <name type="scientific">Streptococcus equinus</name>
    <name type="common">Streptococcus bovis</name>
    <dbReference type="NCBI Taxonomy" id="1335"/>
    <lineage>
        <taxon>Bacteria</taxon>
        <taxon>Bacillati</taxon>
        <taxon>Bacillota</taxon>
        <taxon>Bacilli</taxon>
        <taxon>Lactobacillales</taxon>
        <taxon>Streptococcaceae</taxon>
        <taxon>Streptococcus</taxon>
    </lineage>
</organism>
<evidence type="ECO:0000256" key="5">
    <source>
        <dbReference type="ARBA" id="ARBA00022989"/>
    </source>
</evidence>
<feature type="transmembrane region" description="Helical" evidence="7">
    <location>
        <begin position="41"/>
        <end position="61"/>
    </location>
</feature>
<dbReference type="InterPro" id="IPR010290">
    <property type="entry name" value="TM_effector"/>
</dbReference>
<dbReference type="CDD" id="cd06173">
    <property type="entry name" value="MFS_MefA_like"/>
    <property type="match status" value="1"/>
</dbReference>
<dbReference type="GO" id="GO:0022857">
    <property type="term" value="F:transmembrane transporter activity"/>
    <property type="evidence" value="ECO:0007669"/>
    <property type="project" value="InterPro"/>
</dbReference>
<dbReference type="InterPro" id="IPR020846">
    <property type="entry name" value="MFS_dom"/>
</dbReference>
<feature type="transmembrane region" description="Helical" evidence="7">
    <location>
        <begin position="282"/>
        <end position="298"/>
    </location>
</feature>
<feature type="transmembrane region" description="Helical" evidence="7">
    <location>
        <begin position="343"/>
        <end position="362"/>
    </location>
</feature>
<feature type="transmembrane region" description="Helical" evidence="7">
    <location>
        <begin position="12"/>
        <end position="35"/>
    </location>
</feature>
<keyword evidence="5 7" id="KW-1133">Transmembrane helix</keyword>
<evidence type="ECO:0000256" key="4">
    <source>
        <dbReference type="ARBA" id="ARBA00022692"/>
    </source>
</evidence>
<dbReference type="PANTHER" id="PTHR23513">
    <property type="entry name" value="INTEGRAL MEMBRANE EFFLUX PROTEIN-RELATED"/>
    <property type="match status" value="1"/>
</dbReference>
<evidence type="ECO:0000313" key="9">
    <source>
        <dbReference type="EMBL" id="SDL49782.1"/>
    </source>
</evidence>
<dbReference type="SUPFAM" id="SSF103473">
    <property type="entry name" value="MFS general substrate transporter"/>
    <property type="match status" value="1"/>
</dbReference>
<accession>A0A1G9KJI5</accession>
<feature type="transmembrane region" description="Helical" evidence="7">
    <location>
        <begin position="100"/>
        <end position="121"/>
    </location>
</feature>
<evidence type="ECO:0000256" key="7">
    <source>
        <dbReference type="SAM" id="Phobius"/>
    </source>
</evidence>
<dbReference type="InterPro" id="IPR036259">
    <property type="entry name" value="MFS_trans_sf"/>
</dbReference>
<protein>
    <submittedName>
        <fullName evidence="9">Transmembrane secretion effector</fullName>
    </submittedName>
</protein>
<evidence type="ECO:0000256" key="1">
    <source>
        <dbReference type="ARBA" id="ARBA00004651"/>
    </source>
</evidence>
<keyword evidence="3" id="KW-1003">Cell membrane</keyword>
<dbReference type="EMBL" id="FNGX01000002">
    <property type="protein sequence ID" value="SDL49782.1"/>
    <property type="molecule type" value="Genomic_DNA"/>
</dbReference>
<keyword evidence="4 7" id="KW-0812">Transmembrane</keyword>
<dbReference type="PANTHER" id="PTHR23513:SF6">
    <property type="entry name" value="MAJOR FACILITATOR SUPERFAMILY ASSOCIATED DOMAIN-CONTAINING PROTEIN"/>
    <property type="match status" value="1"/>
</dbReference>
<feature type="transmembrane region" description="Helical" evidence="7">
    <location>
        <begin position="216"/>
        <end position="237"/>
    </location>
</feature>